<dbReference type="PATRIC" id="fig|710685.3.peg.3483"/>
<dbReference type="PANTHER" id="PTHR30055">
    <property type="entry name" value="HTH-TYPE TRANSCRIPTIONAL REGULATOR RUTR"/>
    <property type="match status" value="1"/>
</dbReference>
<evidence type="ECO:0000259" key="4">
    <source>
        <dbReference type="Pfam" id="PF00440"/>
    </source>
</evidence>
<gene>
    <name evidence="5" type="ordered locus">MycrhN_3477</name>
</gene>
<dbReference type="GO" id="GO:0000976">
    <property type="term" value="F:transcription cis-regulatory region binding"/>
    <property type="evidence" value="ECO:0007669"/>
    <property type="project" value="TreeGrafter"/>
</dbReference>
<dbReference type="InterPro" id="IPR050109">
    <property type="entry name" value="HTH-type_TetR-like_transc_reg"/>
</dbReference>
<organism evidence="5 6">
    <name type="scientific">Mycolicibacterium rhodesiae (strain NBB3)</name>
    <name type="common">Mycobacterium rhodesiae</name>
    <dbReference type="NCBI Taxonomy" id="710685"/>
    <lineage>
        <taxon>Bacteria</taxon>
        <taxon>Bacillati</taxon>
        <taxon>Actinomycetota</taxon>
        <taxon>Actinomycetes</taxon>
        <taxon>Mycobacteriales</taxon>
        <taxon>Mycobacteriaceae</taxon>
        <taxon>Mycolicibacterium</taxon>
    </lineage>
</organism>
<evidence type="ECO:0000256" key="1">
    <source>
        <dbReference type="ARBA" id="ARBA00023015"/>
    </source>
</evidence>
<dbReference type="Proteomes" id="UP000005442">
    <property type="component" value="Chromosome"/>
</dbReference>
<accession>G8RS40</accession>
<protein>
    <submittedName>
        <fullName evidence="5">Transcriptional regulator</fullName>
    </submittedName>
</protein>
<dbReference type="RefSeq" id="WP_014211753.1">
    <property type="nucleotide sequence ID" value="NC_016604.1"/>
</dbReference>
<dbReference type="GO" id="GO:0003700">
    <property type="term" value="F:DNA-binding transcription factor activity"/>
    <property type="evidence" value="ECO:0007669"/>
    <property type="project" value="TreeGrafter"/>
</dbReference>
<reference evidence="5 6" key="1">
    <citation type="submission" date="2011-12" db="EMBL/GenBank/DDBJ databases">
        <title>Complete sequence of Mycobacterium rhodesiae NBB3.</title>
        <authorList>
            <consortium name="US DOE Joint Genome Institute"/>
            <person name="Lucas S."/>
            <person name="Han J."/>
            <person name="Lapidus A."/>
            <person name="Cheng J.-F."/>
            <person name="Goodwin L."/>
            <person name="Pitluck S."/>
            <person name="Peters L."/>
            <person name="Mikhailova N."/>
            <person name="Gu W."/>
            <person name="Detter J.C."/>
            <person name="Han C."/>
            <person name="Tapia R."/>
            <person name="Land M."/>
            <person name="Hauser L."/>
            <person name="Kyrpides N."/>
            <person name="Ivanova N."/>
            <person name="Pagani I."/>
            <person name="Mattes T."/>
            <person name="Holmes A."/>
            <person name="Rutledge P."/>
            <person name="Paulsen I."/>
            <person name="Coleman N."/>
            <person name="Woyke T."/>
        </authorList>
    </citation>
    <scope>NUCLEOTIDE SEQUENCE [LARGE SCALE GENOMIC DNA]</scope>
    <source>
        <strain evidence="5 6">NBB3</strain>
    </source>
</reference>
<evidence type="ECO:0000313" key="5">
    <source>
        <dbReference type="EMBL" id="AEV73997.1"/>
    </source>
</evidence>
<dbReference type="SUPFAM" id="SSF46689">
    <property type="entry name" value="Homeodomain-like"/>
    <property type="match status" value="1"/>
</dbReference>
<dbReference type="Gene3D" id="1.10.357.10">
    <property type="entry name" value="Tetracycline Repressor, domain 2"/>
    <property type="match status" value="1"/>
</dbReference>
<dbReference type="EMBL" id="CP003169">
    <property type="protein sequence ID" value="AEV73997.1"/>
    <property type="molecule type" value="Genomic_DNA"/>
</dbReference>
<dbReference type="InterPro" id="IPR009057">
    <property type="entry name" value="Homeodomain-like_sf"/>
</dbReference>
<sequence length="203" mass="22060">MIASVNRGERARSDILEAAERLIAERGIAVPLRDIALAAGQRNNSAVNYHFRNRQDLIDAIVRRRLAPMEQERAQMIAALDHDARDDVSAWLRIMVLPFTAVGSVYYARFLQAASLHLRADVGESQGSVWPQVLARLAHAIPTDDRRARARRVKAIATTMFALLAEREGSAQAGADAGSAEEIIAMLAAMLTAPVPADTSLPG</sequence>
<dbReference type="PANTHER" id="PTHR30055:SF234">
    <property type="entry name" value="HTH-TYPE TRANSCRIPTIONAL REGULATOR BETI"/>
    <property type="match status" value="1"/>
</dbReference>
<dbReference type="HOGENOM" id="CLU_069356_19_2_11"/>
<dbReference type="AlphaFoldDB" id="G8RS40"/>
<keyword evidence="6" id="KW-1185">Reference proteome</keyword>
<keyword evidence="3" id="KW-0804">Transcription</keyword>
<dbReference type="Pfam" id="PF00440">
    <property type="entry name" value="TetR_N"/>
    <property type="match status" value="1"/>
</dbReference>
<evidence type="ECO:0000256" key="2">
    <source>
        <dbReference type="ARBA" id="ARBA00023125"/>
    </source>
</evidence>
<name>G8RS40_MYCRN</name>
<proteinExistence type="predicted"/>
<dbReference type="InterPro" id="IPR001647">
    <property type="entry name" value="HTH_TetR"/>
</dbReference>
<dbReference type="eggNOG" id="COG1309">
    <property type="taxonomic scope" value="Bacteria"/>
</dbReference>
<keyword evidence="2" id="KW-0238">DNA-binding</keyword>
<feature type="domain" description="HTH tetR-type" evidence="4">
    <location>
        <begin position="15"/>
        <end position="61"/>
    </location>
</feature>
<evidence type="ECO:0000256" key="3">
    <source>
        <dbReference type="ARBA" id="ARBA00023163"/>
    </source>
</evidence>
<evidence type="ECO:0000313" key="6">
    <source>
        <dbReference type="Proteomes" id="UP000005442"/>
    </source>
</evidence>
<keyword evidence="1" id="KW-0805">Transcription regulation</keyword>
<dbReference type="STRING" id="710685.MycrhN_3477"/>
<dbReference type="KEGG" id="mrh:MycrhN_3477"/>